<dbReference type="AlphaFoldDB" id="S7ZYW9"/>
<sequence>MSDSARIILNSRGKQVSQPATDPDVDICAGKANGNDVSSMVQLNSPKFRMDFESVDDEPLIAPPQPVVPDRGPHGDYQFYNPQKNSAELKEIVWNDLKKRDARLQPSVRLSSFNNNHGYALQFRNEFAIDSHALPNELFHRSTGYEPFFHNPLWSGHHLDTPDEALAPPPTLYIMKMPQAPTDLPITSDEIRRGLPTWTEPGIIFLHQGPKATNCLVLHQMQRMTNRNEALDIAGVETDPESAGPLHRLDSSPCQAGSGGDDSGDTGLRDLGNEGDEPETEADGAEASRVTMAPCSPSAILKGSGASGPTTIRAPFPARTMPFTPSNVLLSPSINNVRVQLIVISNAA</sequence>
<dbReference type="Proteomes" id="UP000015100">
    <property type="component" value="Unassembled WGS sequence"/>
</dbReference>
<feature type="region of interest" description="Disordered" evidence="1">
    <location>
        <begin position="238"/>
        <end position="291"/>
    </location>
</feature>
<dbReference type="OrthoDB" id="5430468at2759"/>
<feature type="region of interest" description="Disordered" evidence="1">
    <location>
        <begin position="1"/>
        <end position="23"/>
    </location>
</feature>
<comment type="caution">
    <text evidence="2">The sequence shown here is derived from an EMBL/GenBank/DDBJ whole genome shotgun (WGS) entry which is preliminary data.</text>
</comment>
<reference evidence="2 3" key="1">
    <citation type="journal article" date="2013" name="PLoS Genet.">
        <title>Genomic mechanisms accounting for the adaptation to parasitism in nematode-trapping fungi.</title>
        <authorList>
            <person name="Meerupati T."/>
            <person name="Andersson K.M."/>
            <person name="Friman E."/>
            <person name="Kumar D."/>
            <person name="Tunlid A."/>
            <person name="Ahren D."/>
        </authorList>
    </citation>
    <scope>NUCLEOTIDE SEQUENCE [LARGE SCALE GENOMIC DNA]</scope>
    <source>
        <strain evidence="2 3">CBS 200.50</strain>
    </source>
</reference>
<dbReference type="EMBL" id="AQGS01001000">
    <property type="protein sequence ID" value="EPS35930.1"/>
    <property type="molecule type" value="Genomic_DNA"/>
</dbReference>
<proteinExistence type="predicted"/>
<keyword evidence="3" id="KW-1185">Reference proteome</keyword>
<evidence type="ECO:0000313" key="2">
    <source>
        <dbReference type="EMBL" id="EPS35930.1"/>
    </source>
</evidence>
<reference evidence="3" key="2">
    <citation type="submission" date="2013-04" db="EMBL/GenBank/DDBJ databases">
        <title>Genomic mechanisms accounting for the adaptation to parasitism in nematode-trapping fungi.</title>
        <authorList>
            <person name="Ahren D.G."/>
        </authorList>
    </citation>
    <scope>NUCLEOTIDE SEQUENCE [LARGE SCALE GENOMIC DNA]</scope>
    <source>
        <strain evidence="3">CBS 200.50</strain>
    </source>
</reference>
<organism evidence="2 3">
    <name type="scientific">Dactylellina haptotyla (strain CBS 200.50)</name>
    <name type="common">Nematode-trapping fungus</name>
    <name type="synonym">Monacrosporium haptotylum</name>
    <dbReference type="NCBI Taxonomy" id="1284197"/>
    <lineage>
        <taxon>Eukaryota</taxon>
        <taxon>Fungi</taxon>
        <taxon>Dikarya</taxon>
        <taxon>Ascomycota</taxon>
        <taxon>Pezizomycotina</taxon>
        <taxon>Orbiliomycetes</taxon>
        <taxon>Orbiliales</taxon>
        <taxon>Orbiliaceae</taxon>
        <taxon>Dactylellina</taxon>
    </lineage>
</organism>
<dbReference type="HOGENOM" id="CLU_796993_0_0_1"/>
<feature type="compositionally biased region" description="Acidic residues" evidence="1">
    <location>
        <begin position="273"/>
        <end position="284"/>
    </location>
</feature>
<name>S7ZYW9_DACHA</name>
<evidence type="ECO:0000256" key="1">
    <source>
        <dbReference type="SAM" id="MobiDB-lite"/>
    </source>
</evidence>
<accession>S7ZYW9</accession>
<protein>
    <submittedName>
        <fullName evidence="2">Uncharacterized protein</fullName>
    </submittedName>
</protein>
<evidence type="ECO:0000313" key="3">
    <source>
        <dbReference type="Proteomes" id="UP000015100"/>
    </source>
</evidence>
<gene>
    <name evidence="2" type="ORF">H072_10570</name>
</gene>